<dbReference type="Proteomes" id="UP000766550">
    <property type="component" value="Unassembled WGS sequence"/>
</dbReference>
<dbReference type="Pfam" id="PF00970">
    <property type="entry name" value="FAD_binding_6"/>
    <property type="match status" value="1"/>
</dbReference>
<dbReference type="InterPro" id="IPR017938">
    <property type="entry name" value="Riboflavin_synthase-like_b-brl"/>
</dbReference>
<name>A0A8J7Y8E3_9EURY</name>
<dbReference type="InterPro" id="IPR008333">
    <property type="entry name" value="Cbr1-like_FAD-bd_dom"/>
</dbReference>
<sequence>MDVREHLSQHERAEQLPLATKSATVTLAEAMDDNRTEAVEEAIRGQLEPLDGANWLDEIHDGAEYQWDELSERLDAVDVSEHRRDDISTLVDRLERAYPSLLQVRVRAEEEIDFAPGQYVTLQFHDTPRAYSLADSPNEDELAFGIRRVPGGRLTSDLFQDLEVGDQVVVRGPNGEMTLDEPSSRDMVFLATGTGAAPFKSMIDYTFEEGRDTVDGEQRDIWLFLGCGWEDDIPHGEHFRDLADERENFHFVPTLTRESLLTDWDGETDYVQQVFIKYLVDELDEADLPDAFADVATEQPETDIDARIHPENAELYACGVTAMVTTLVSAAKAVGVPEDSMQYEGFG</sequence>
<comment type="caution">
    <text evidence="2">The sequence shown here is derived from an EMBL/GenBank/DDBJ whole genome shotgun (WGS) entry which is preliminary data.</text>
</comment>
<dbReference type="SUPFAM" id="SSF63380">
    <property type="entry name" value="Riboflavin synthase domain-like"/>
    <property type="match status" value="1"/>
</dbReference>
<dbReference type="PRINTS" id="PR00410">
    <property type="entry name" value="PHEHYDRXLASE"/>
</dbReference>
<reference evidence="2 3" key="1">
    <citation type="submission" date="2021-06" db="EMBL/GenBank/DDBJ databases">
        <title>New haloarchaea isolates fom saline soil.</title>
        <authorList>
            <person name="Duran-Viseras A."/>
            <person name="Sanchez-Porro C.S."/>
            <person name="Ventosa A."/>
        </authorList>
    </citation>
    <scope>NUCLEOTIDE SEQUENCE [LARGE SCALE GENOMIC DNA]</scope>
    <source>
        <strain evidence="2 3">JCM 183640</strain>
    </source>
</reference>
<organism evidence="2 3">
    <name type="scientific">Haloarcula limicola</name>
    <dbReference type="NCBI Taxonomy" id="1429915"/>
    <lineage>
        <taxon>Archaea</taxon>
        <taxon>Methanobacteriati</taxon>
        <taxon>Methanobacteriota</taxon>
        <taxon>Stenosarchaea group</taxon>
        <taxon>Halobacteria</taxon>
        <taxon>Halobacteriales</taxon>
        <taxon>Haloarculaceae</taxon>
        <taxon>Haloarcula</taxon>
    </lineage>
</organism>
<dbReference type="RefSeq" id="WP_162316300.1">
    <property type="nucleotide sequence ID" value="NZ_JAHQXF010000001.1"/>
</dbReference>
<protein>
    <submittedName>
        <fullName evidence="2">Oxidoreductase</fullName>
    </submittedName>
</protein>
<accession>A0A8J7Y8E3</accession>
<dbReference type="EMBL" id="JAHQXF010000001">
    <property type="protein sequence ID" value="MBV0923149.1"/>
    <property type="molecule type" value="Genomic_DNA"/>
</dbReference>
<dbReference type="InterPro" id="IPR050415">
    <property type="entry name" value="MRET"/>
</dbReference>
<dbReference type="Gene3D" id="2.40.30.10">
    <property type="entry name" value="Translation factors"/>
    <property type="match status" value="1"/>
</dbReference>
<gene>
    <name evidence="2" type="ORF">KTS45_02955</name>
</gene>
<evidence type="ECO:0000313" key="3">
    <source>
        <dbReference type="Proteomes" id="UP000766550"/>
    </source>
</evidence>
<dbReference type="Pfam" id="PF00175">
    <property type="entry name" value="NAD_binding_1"/>
    <property type="match status" value="1"/>
</dbReference>
<dbReference type="InterPro" id="IPR001433">
    <property type="entry name" value="OxRdtase_FAD/NAD-bd"/>
</dbReference>
<dbReference type="OrthoDB" id="35401at2157"/>
<dbReference type="PANTHER" id="PTHR47354:SF5">
    <property type="entry name" value="PROTEIN RFBI"/>
    <property type="match status" value="1"/>
</dbReference>
<dbReference type="InterPro" id="IPR039261">
    <property type="entry name" value="FNR_nucleotide-bd"/>
</dbReference>
<evidence type="ECO:0000313" key="2">
    <source>
        <dbReference type="EMBL" id="MBV0923149.1"/>
    </source>
</evidence>
<dbReference type="AlphaFoldDB" id="A0A8J7Y8E3"/>
<proteinExistence type="predicted"/>
<dbReference type="GO" id="GO:0016491">
    <property type="term" value="F:oxidoreductase activity"/>
    <property type="evidence" value="ECO:0007669"/>
    <property type="project" value="InterPro"/>
</dbReference>
<feature type="domain" description="FAD-binding FR-type" evidence="1">
    <location>
        <begin position="83"/>
        <end position="180"/>
    </location>
</feature>
<dbReference type="SUPFAM" id="SSF52343">
    <property type="entry name" value="Ferredoxin reductase-like, C-terminal NADP-linked domain"/>
    <property type="match status" value="1"/>
</dbReference>
<dbReference type="InterPro" id="IPR017927">
    <property type="entry name" value="FAD-bd_FR_type"/>
</dbReference>
<dbReference type="Gene3D" id="3.40.50.80">
    <property type="entry name" value="Nucleotide-binding domain of ferredoxin-NADP reductase (FNR) module"/>
    <property type="match status" value="1"/>
</dbReference>
<dbReference type="PROSITE" id="PS51384">
    <property type="entry name" value="FAD_FR"/>
    <property type="match status" value="1"/>
</dbReference>
<evidence type="ECO:0000259" key="1">
    <source>
        <dbReference type="PROSITE" id="PS51384"/>
    </source>
</evidence>
<dbReference type="PANTHER" id="PTHR47354">
    <property type="entry name" value="NADH OXIDOREDUCTASE HCR"/>
    <property type="match status" value="1"/>
</dbReference>
<keyword evidence="3" id="KW-1185">Reference proteome</keyword>